<dbReference type="Proteomes" id="UP000070366">
    <property type="component" value="Unassembled WGS sequence"/>
</dbReference>
<organism evidence="1 2">
    <name type="scientific">Christensenella minuta</name>
    <dbReference type="NCBI Taxonomy" id="626937"/>
    <lineage>
        <taxon>Bacteria</taxon>
        <taxon>Bacillati</taxon>
        <taxon>Bacillota</taxon>
        <taxon>Clostridia</taxon>
        <taxon>Christensenellales</taxon>
        <taxon>Christensenellaceae</taxon>
        <taxon>Christensenella</taxon>
    </lineage>
</organism>
<keyword evidence="2" id="KW-1185">Reference proteome</keyword>
<accession>A0A136Q7Z0</accession>
<evidence type="ECO:0000313" key="1">
    <source>
        <dbReference type="EMBL" id="KXK66798.1"/>
    </source>
</evidence>
<sequence>MPLIKKYPSTLVCFKDIVFIIRLRYMKNNHISYFNKIHPAR</sequence>
<dbReference type="AlphaFoldDB" id="A0A136Q7Z0"/>
<name>A0A136Q7Z0_9FIRM</name>
<comment type="caution">
    <text evidence="1">The sequence shown here is derived from an EMBL/GenBank/DDBJ whole genome shotgun (WGS) entry which is preliminary data.</text>
</comment>
<protein>
    <submittedName>
        <fullName evidence="1">Uncharacterized protein</fullName>
    </submittedName>
</protein>
<dbReference type="STRING" id="626937.HMPREF3293_00344"/>
<gene>
    <name evidence="1" type="ORF">HMPREF3293_00344</name>
</gene>
<dbReference type="EMBL" id="LSZW01000030">
    <property type="protein sequence ID" value="KXK66798.1"/>
    <property type="molecule type" value="Genomic_DNA"/>
</dbReference>
<reference evidence="1 2" key="1">
    <citation type="submission" date="2016-02" db="EMBL/GenBank/DDBJ databases">
        <authorList>
            <person name="Wen L."/>
            <person name="He K."/>
            <person name="Yang H."/>
        </authorList>
    </citation>
    <scope>NUCLEOTIDE SEQUENCE [LARGE SCALE GENOMIC DNA]</scope>
    <source>
        <strain evidence="1 2">DSM 22607</strain>
    </source>
</reference>
<proteinExistence type="predicted"/>
<evidence type="ECO:0000313" key="2">
    <source>
        <dbReference type="Proteomes" id="UP000070366"/>
    </source>
</evidence>